<feature type="binding site" evidence="5">
    <location>
        <position position="38"/>
    </location>
    <ligand>
        <name>AMP</name>
        <dbReference type="ChEBI" id="CHEBI:456215"/>
    </ligand>
</feature>
<evidence type="ECO:0000256" key="3">
    <source>
        <dbReference type="ARBA" id="ARBA00022741"/>
    </source>
</evidence>
<evidence type="ECO:0000256" key="4">
    <source>
        <dbReference type="ARBA" id="ARBA00022777"/>
    </source>
</evidence>
<dbReference type="AlphaFoldDB" id="A0A955EC29"/>
<dbReference type="EC" id="2.7.4.3" evidence="5 7"/>
<dbReference type="HAMAP" id="MF_00235">
    <property type="entry name" value="Adenylate_kinase_Adk"/>
    <property type="match status" value="1"/>
</dbReference>
<reference evidence="8" key="2">
    <citation type="journal article" date="2021" name="Microbiome">
        <title>Successional dynamics and alternative stable states in a saline activated sludge microbial community over 9 years.</title>
        <authorList>
            <person name="Wang Y."/>
            <person name="Ye J."/>
            <person name="Ju F."/>
            <person name="Liu L."/>
            <person name="Boyd J.A."/>
            <person name="Deng Y."/>
            <person name="Parks D.H."/>
            <person name="Jiang X."/>
            <person name="Yin X."/>
            <person name="Woodcroft B.J."/>
            <person name="Tyson G.W."/>
            <person name="Hugenholtz P."/>
            <person name="Polz M.F."/>
            <person name="Zhang T."/>
        </authorList>
    </citation>
    <scope>NUCLEOTIDE SEQUENCE</scope>
    <source>
        <strain evidence="8">HKST-UBA79</strain>
    </source>
</reference>
<comment type="pathway">
    <text evidence="5">Purine metabolism; AMP biosynthesis via salvage pathway; AMP from ADP: step 1/1.</text>
</comment>
<sequence length="212" mass="23260">MFKRILLMGPPGSGKSTVGEYLTSALHLPLISVGKTLRNLPADHVHKLTVESFMDSGSLAPTNIVAGILQERLQQPDVANGFILDGWGRTRENIAFYDPKVDVVIYISLPEEEIIKRITGRRICEENGHSCNIFETSSEAPLSCSQCEGKLIQRDDDTLPVVQHRIDIFNKETLPVIGDYLMLGLVHEVSGLGDPTTIALSILNIIKKGNNG</sequence>
<evidence type="ECO:0000313" key="8">
    <source>
        <dbReference type="EMBL" id="MCA9308721.1"/>
    </source>
</evidence>
<feature type="region of interest" description="LID" evidence="5">
    <location>
        <begin position="120"/>
        <end position="157"/>
    </location>
</feature>
<dbReference type="GO" id="GO:0044209">
    <property type="term" value="P:AMP salvage"/>
    <property type="evidence" value="ECO:0007669"/>
    <property type="project" value="UniProtKB-UniRule"/>
</dbReference>
<dbReference type="SUPFAM" id="SSF57774">
    <property type="entry name" value="Microbial and mitochondrial ADK, insert 'zinc finger' domain"/>
    <property type="match status" value="1"/>
</dbReference>
<keyword evidence="2 5" id="KW-0545">Nucleotide biosynthesis</keyword>
<keyword evidence="5" id="KW-0963">Cytoplasm</keyword>
<name>A0A955EC29_UNCKA</name>
<dbReference type="PANTHER" id="PTHR23359">
    <property type="entry name" value="NUCLEOTIDE KINASE"/>
    <property type="match status" value="1"/>
</dbReference>
<dbReference type="GO" id="GO:0005524">
    <property type="term" value="F:ATP binding"/>
    <property type="evidence" value="ECO:0007669"/>
    <property type="project" value="UniProtKB-UniRule"/>
</dbReference>
<dbReference type="Gene3D" id="3.40.50.300">
    <property type="entry name" value="P-loop containing nucleotide triphosphate hydrolases"/>
    <property type="match status" value="1"/>
</dbReference>
<evidence type="ECO:0000256" key="2">
    <source>
        <dbReference type="ARBA" id="ARBA00022727"/>
    </source>
</evidence>
<feature type="binding site" evidence="5">
    <location>
        <position position="165"/>
    </location>
    <ligand>
        <name>AMP</name>
        <dbReference type="ChEBI" id="CHEBI:456215"/>
    </ligand>
</feature>
<feature type="binding site" evidence="5">
    <location>
        <position position="154"/>
    </location>
    <ligand>
        <name>AMP</name>
        <dbReference type="ChEBI" id="CHEBI:456215"/>
    </ligand>
</feature>
<protein>
    <recommendedName>
        <fullName evidence="5 7">Adenylate kinase</fullName>
        <shortName evidence="5">AK</shortName>
        <ecNumber evidence="5 7">2.7.4.3</ecNumber>
    </recommendedName>
    <alternativeName>
        <fullName evidence="5">ATP-AMP transphosphorylase</fullName>
    </alternativeName>
    <alternativeName>
        <fullName evidence="5">ATP:AMP phosphotransferase</fullName>
    </alternativeName>
    <alternativeName>
        <fullName evidence="5">Adenylate monophosphate kinase</fullName>
    </alternativeName>
</protein>
<dbReference type="InterPro" id="IPR036193">
    <property type="entry name" value="ADK_active_lid_dom_sf"/>
</dbReference>
<evidence type="ECO:0000256" key="1">
    <source>
        <dbReference type="ARBA" id="ARBA00022679"/>
    </source>
</evidence>
<organism evidence="8 9">
    <name type="scientific">candidate division WWE3 bacterium</name>
    <dbReference type="NCBI Taxonomy" id="2053526"/>
    <lineage>
        <taxon>Bacteria</taxon>
        <taxon>Katanobacteria</taxon>
    </lineage>
</organism>
<dbReference type="InterPro" id="IPR027417">
    <property type="entry name" value="P-loop_NTPase"/>
</dbReference>
<dbReference type="Pfam" id="PF00406">
    <property type="entry name" value="ADK"/>
    <property type="match status" value="1"/>
</dbReference>
<reference evidence="8" key="1">
    <citation type="submission" date="2020-04" db="EMBL/GenBank/DDBJ databases">
        <authorList>
            <person name="Zhang T."/>
        </authorList>
    </citation>
    <scope>NUCLEOTIDE SEQUENCE</scope>
    <source>
        <strain evidence="8">HKST-UBA79</strain>
    </source>
</reference>
<proteinExistence type="inferred from homology"/>
<feature type="binding site" evidence="5">
    <location>
        <position position="121"/>
    </location>
    <ligand>
        <name>ATP</name>
        <dbReference type="ChEBI" id="CHEBI:30616"/>
    </ligand>
</feature>
<comment type="caution">
    <text evidence="5">Lacks conserved residue(s) required for the propagation of feature annotation.</text>
</comment>
<dbReference type="InterPro" id="IPR000850">
    <property type="entry name" value="Adenylat/UMP-CMP_kin"/>
</dbReference>
<keyword evidence="4 5" id="KW-0418">Kinase</keyword>
<dbReference type="EMBL" id="JAGQNX010000143">
    <property type="protein sequence ID" value="MCA9308721.1"/>
    <property type="molecule type" value="Genomic_DNA"/>
</dbReference>
<keyword evidence="5 7" id="KW-0067">ATP-binding</keyword>
<comment type="similarity">
    <text evidence="5 6">Belongs to the adenylate kinase family.</text>
</comment>
<feature type="binding site" evidence="5">
    <location>
        <position position="193"/>
    </location>
    <ligand>
        <name>ATP</name>
        <dbReference type="ChEBI" id="CHEBI:30616"/>
    </ligand>
</feature>
<evidence type="ECO:0000256" key="7">
    <source>
        <dbReference type="RuleBase" id="RU003331"/>
    </source>
</evidence>
<gene>
    <name evidence="5" type="primary">adk</name>
    <name evidence="8" type="ORF">KC980_04360</name>
</gene>
<keyword evidence="3 5" id="KW-0547">Nucleotide-binding</keyword>
<dbReference type="SUPFAM" id="SSF52540">
    <property type="entry name" value="P-loop containing nucleoside triphosphate hydrolases"/>
    <property type="match status" value="1"/>
</dbReference>
<dbReference type="GO" id="GO:0005737">
    <property type="term" value="C:cytoplasm"/>
    <property type="evidence" value="ECO:0007669"/>
    <property type="project" value="UniProtKB-SubCell"/>
</dbReference>
<accession>A0A955EC29</accession>
<dbReference type="PRINTS" id="PR00094">
    <property type="entry name" value="ADENYLTKNASE"/>
</dbReference>
<evidence type="ECO:0000313" key="9">
    <source>
        <dbReference type="Proteomes" id="UP000740557"/>
    </source>
</evidence>
<dbReference type="GO" id="GO:0004017">
    <property type="term" value="F:AMP kinase activity"/>
    <property type="evidence" value="ECO:0007669"/>
    <property type="project" value="UniProtKB-UniRule"/>
</dbReference>
<comment type="subunit">
    <text evidence="5 7">Monomer.</text>
</comment>
<evidence type="ECO:0000256" key="6">
    <source>
        <dbReference type="RuleBase" id="RU003330"/>
    </source>
</evidence>
<comment type="subcellular location">
    <subcellularLocation>
        <location evidence="5 7">Cytoplasm</location>
    </subcellularLocation>
</comment>
<keyword evidence="1 5" id="KW-0808">Transferase</keyword>
<evidence type="ECO:0000256" key="5">
    <source>
        <dbReference type="HAMAP-Rule" id="MF_00235"/>
    </source>
</evidence>
<comment type="catalytic activity">
    <reaction evidence="5 7">
        <text>AMP + ATP = 2 ADP</text>
        <dbReference type="Rhea" id="RHEA:12973"/>
        <dbReference type="ChEBI" id="CHEBI:30616"/>
        <dbReference type="ChEBI" id="CHEBI:456215"/>
        <dbReference type="ChEBI" id="CHEBI:456216"/>
        <dbReference type="EC" id="2.7.4.3"/>
    </reaction>
</comment>
<comment type="domain">
    <text evidence="5">Consists of three domains, a large central CORE domain and two small peripheral domains, NMPbind and LID, which undergo movements during catalysis. The LID domain closes over the site of phosphoryl transfer upon ATP binding. Assembling and dissambling the active center during each catalytic cycle provides an effective means to prevent ATP hydrolysis.</text>
</comment>
<comment type="caution">
    <text evidence="8">The sequence shown here is derived from an EMBL/GenBank/DDBJ whole genome shotgun (WGS) entry which is preliminary data.</text>
</comment>
<dbReference type="CDD" id="cd01428">
    <property type="entry name" value="ADK"/>
    <property type="match status" value="1"/>
</dbReference>
<comment type="function">
    <text evidence="5">Catalyzes the reversible transfer of the terminal phosphate group between ATP and AMP. Plays an important role in cellular energy homeostasis and in adenine nucleotide metabolism.</text>
</comment>
<dbReference type="Proteomes" id="UP000740557">
    <property type="component" value="Unassembled WGS sequence"/>
</dbReference>
<feature type="binding site" evidence="5">
    <location>
        <begin position="12"/>
        <end position="17"/>
    </location>
    <ligand>
        <name>ATP</name>
        <dbReference type="ChEBI" id="CHEBI:30616"/>
    </ligand>
</feature>